<dbReference type="SUPFAM" id="SSF110942">
    <property type="entry name" value="HSP90 C-terminal domain"/>
    <property type="match status" value="1"/>
</dbReference>
<gene>
    <name evidence="3" type="ORF">K8V11_09890</name>
</gene>
<dbReference type="GO" id="GO:0051082">
    <property type="term" value="F:unfolded protein binding"/>
    <property type="evidence" value="ECO:0007669"/>
    <property type="project" value="InterPro"/>
</dbReference>
<accession>A0A921F4W4</accession>
<dbReference type="InterPro" id="IPR037196">
    <property type="entry name" value="HSP90_C"/>
</dbReference>
<proteinExistence type="inferred from homology"/>
<evidence type="ECO:0000256" key="2">
    <source>
        <dbReference type="ARBA" id="ARBA00023186"/>
    </source>
</evidence>
<dbReference type="Proteomes" id="UP000776650">
    <property type="component" value="Unassembled WGS sequence"/>
</dbReference>
<dbReference type="GO" id="GO:0016887">
    <property type="term" value="F:ATP hydrolysis activity"/>
    <property type="evidence" value="ECO:0007669"/>
    <property type="project" value="InterPro"/>
</dbReference>
<evidence type="ECO:0000313" key="4">
    <source>
        <dbReference type="Proteomes" id="UP000776650"/>
    </source>
</evidence>
<reference evidence="3" key="1">
    <citation type="journal article" date="2021" name="PeerJ">
        <title>Extensive microbial diversity within the chicken gut microbiome revealed by metagenomics and culture.</title>
        <authorList>
            <person name="Gilroy R."/>
            <person name="Ravi A."/>
            <person name="Getino M."/>
            <person name="Pursley I."/>
            <person name="Horton D.L."/>
            <person name="Alikhan N.F."/>
            <person name="Baker D."/>
            <person name="Gharbi K."/>
            <person name="Hall N."/>
            <person name="Watson M."/>
            <person name="Adriaenssens E.M."/>
            <person name="Foster-Nyarko E."/>
            <person name="Jarju S."/>
            <person name="Secka A."/>
            <person name="Antonio M."/>
            <person name="Oren A."/>
            <person name="Chaudhuri R.R."/>
            <person name="La Ragione R."/>
            <person name="Hildebrand F."/>
            <person name="Pallen M.J."/>
        </authorList>
    </citation>
    <scope>NUCLEOTIDE SEQUENCE</scope>
    <source>
        <strain evidence="3">ChiGjej1B1-18357</strain>
    </source>
</reference>
<reference evidence="3" key="2">
    <citation type="submission" date="2021-09" db="EMBL/GenBank/DDBJ databases">
        <authorList>
            <person name="Gilroy R."/>
        </authorList>
    </citation>
    <scope>NUCLEOTIDE SEQUENCE</scope>
    <source>
        <strain evidence="3">ChiGjej1B1-18357</strain>
    </source>
</reference>
<dbReference type="InterPro" id="IPR001404">
    <property type="entry name" value="Hsp90_fam"/>
</dbReference>
<name>A0A921F4W4_9ACTN</name>
<keyword evidence="2" id="KW-0143">Chaperone</keyword>
<sequence>DTFDMTPQLERMYRANGMEVPTSKRILELNPKHSAVEKLRSEFAATSDEDSSARAELAETAKLLAGVAVLAEGGELSDPAAFAKLLASRL</sequence>
<protein>
    <submittedName>
        <fullName evidence="3">Molecular chaperone HtpG</fullName>
    </submittedName>
</protein>
<organism evidence="3 4">
    <name type="scientific">Dietzia timorensis</name>
    <dbReference type="NCBI Taxonomy" id="499555"/>
    <lineage>
        <taxon>Bacteria</taxon>
        <taxon>Bacillati</taxon>
        <taxon>Actinomycetota</taxon>
        <taxon>Actinomycetes</taxon>
        <taxon>Mycobacteriales</taxon>
        <taxon>Dietziaceae</taxon>
        <taxon>Dietzia</taxon>
    </lineage>
</organism>
<dbReference type="GO" id="GO:0005524">
    <property type="term" value="F:ATP binding"/>
    <property type="evidence" value="ECO:0007669"/>
    <property type="project" value="InterPro"/>
</dbReference>
<dbReference type="EMBL" id="DYXM01000193">
    <property type="protein sequence ID" value="HJE91305.1"/>
    <property type="molecule type" value="Genomic_DNA"/>
</dbReference>
<dbReference type="Gene3D" id="1.20.120.790">
    <property type="entry name" value="Heat shock protein 90, C-terminal domain"/>
    <property type="match status" value="1"/>
</dbReference>
<comment type="similarity">
    <text evidence="1">Belongs to the heat shock protein 90 family.</text>
</comment>
<dbReference type="GO" id="GO:0140662">
    <property type="term" value="F:ATP-dependent protein folding chaperone"/>
    <property type="evidence" value="ECO:0007669"/>
    <property type="project" value="InterPro"/>
</dbReference>
<dbReference type="AlphaFoldDB" id="A0A921F4W4"/>
<evidence type="ECO:0000256" key="1">
    <source>
        <dbReference type="ARBA" id="ARBA00008239"/>
    </source>
</evidence>
<evidence type="ECO:0000313" key="3">
    <source>
        <dbReference type="EMBL" id="HJE91305.1"/>
    </source>
</evidence>
<dbReference type="Pfam" id="PF00183">
    <property type="entry name" value="HSP90"/>
    <property type="match status" value="1"/>
</dbReference>
<feature type="non-terminal residue" evidence="3">
    <location>
        <position position="1"/>
    </location>
</feature>
<comment type="caution">
    <text evidence="3">The sequence shown here is derived from an EMBL/GenBank/DDBJ whole genome shotgun (WGS) entry which is preliminary data.</text>
</comment>